<accession>L2F5C3</accession>
<dbReference type="Gene3D" id="3.30.700.10">
    <property type="entry name" value="Glycoprotein, Type 4 Pilin"/>
    <property type="match status" value="1"/>
</dbReference>
<dbReference type="PATRIC" id="fig|1230338.3.peg.1170"/>
<organism evidence="2 3">
    <name type="scientific">Moraxella macacae 0408225</name>
    <dbReference type="NCBI Taxonomy" id="1230338"/>
    <lineage>
        <taxon>Bacteria</taxon>
        <taxon>Pseudomonadati</taxon>
        <taxon>Pseudomonadota</taxon>
        <taxon>Gammaproteobacteria</taxon>
        <taxon>Moraxellales</taxon>
        <taxon>Moraxellaceae</taxon>
        <taxon>Moraxella</taxon>
    </lineage>
</organism>
<evidence type="ECO:0000313" key="3">
    <source>
        <dbReference type="Proteomes" id="UP000023795"/>
    </source>
</evidence>
<sequence length="135" mass="14321">MPAYQDYIAKSQVAEAFTLADGLKTSIGTNRQSGTCFADGAAAASTEDVAKGKYNPDKIMGKYGTATILQDGTGKTLVCGIHYQFNKTGVSNLLVSKEIVLKLDEASGTLKMENMGGKTNGVENRYLPSAFKKPS</sequence>
<evidence type="ECO:0000313" key="2">
    <source>
        <dbReference type="EMBL" id="ELA07991.1"/>
    </source>
</evidence>
<dbReference type="Proteomes" id="UP000023795">
    <property type="component" value="Unassembled WGS sequence"/>
</dbReference>
<dbReference type="STRING" id="1230338.MOMA_05506"/>
<keyword evidence="3" id="KW-1185">Reference proteome</keyword>
<dbReference type="RefSeq" id="WP_009501503.1">
    <property type="nucleotide sequence ID" value="NZ_ANIN01000002.1"/>
</dbReference>
<dbReference type="SUPFAM" id="SSF54523">
    <property type="entry name" value="Pili subunits"/>
    <property type="match status" value="1"/>
</dbReference>
<reference evidence="2 3" key="1">
    <citation type="journal article" date="2013" name="Genome Announc.">
        <title>Genome Sequence of Moraxella macacae 0408225, a Novel Bacterial Species Isolated from a Cynomolgus Macaque with Epistaxis.</title>
        <authorList>
            <person name="Ladner J.T."/>
            <person name="Whitehouse C.A."/>
            <person name="Koroleva G.I."/>
            <person name="Palacios G.F."/>
        </authorList>
    </citation>
    <scope>NUCLEOTIDE SEQUENCE [LARGE SCALE GENOMIC DNA]</scope>
    <source>
        <strain evidence="2 3">0408225</strain>
    </source>
</reference>
<protein>
    <submittedName>
        <fullName evidence="2">Fimbrial protein P9-2 Pilin</fullName>
    </submittedName>
</protein>
<dbReference type="InterPro" id="IPR001082">
    <property type="entry name" value="Pilin"/>
</dbReference>
<dbReference type="EMBL" id="ANIN01000002">
    <property type="protein sequence ID" value="ELA07991.1"/>
    <property type="molecule type" value="Genomic_DNA"/>
</dbReference>
<dbReference type="GO" id="GO:0007155">
    <property type="term" value="P:cell adhesion"/>
    <property type="evidence" value="ECO:0007669"/>
    <property type="project" value="InterPro"/>
</dbReference>
<dbReference type="GO" id="GO:0009289">
    <property type="term" value="C:pilus"/>
    <property type="evidence" value="ECO:0007669"/>
    <property type="project" value="InterPro"/>
</dbReference>
<dbReference type="Pfam" id="PF00114">
    <property type="entry name" value="Pilin"/>
    <property type="match status" value="1"/>
</dbReference>
<dbReference type="AlphaFoldDB" id="L2F5C3"/>
<proteinExistence type="inferred from homology"/>
<gene>
    <name evidence="2" type="ORF">MOMA_05506</name>
</gene>
<evidence type="ECO:0000256" key="1">
    <source>
        <dbReference type="ARBA" id="ARBA00005233"/>
    </source>
</evidence>
<comment type="caution">
    <text evidence="2">The sequence shown here is derived from an EMBL/GenBank/DDBJ whole genome shotgun (WGS) entry which is preliminary data.</text>
</comment>
<dbReference type="InterPro" id="IPR045584">
    <property type="entry name" value="Pilin-like"/>
</dbReference>
<dbReference type="OrthoDB" id="6650569at2"/>
<comment type="similarity">
    <text evidence="1">Belongs to the N-Me-Phe pilin family.</text>
</comment>
<name>L2F5C3_9GAMM</name>